<evidence type="ECO:0000313" key="3">
    <source>
        <dbReference type="Proteomes" id="UP000037136"/>
    </source>
</evidence>
<organism evidence="2 3">
    <name type="scientific">Ophiocordyceps unilateralis</name>
    <name type="common">Zombie-ant fungus</name>
    <name type="synonym">Torrubia unilateralis</name>
    <dbReference type="NCBI Taxonomy" id="268505"/>
    <lineage>
        <taxon>Eukaryota</taxon>
        <taxon>Fungi</taxon>
        <taxon>Dikarya</taxon>
        <taxon>Ascomycota</taxon>
        <taxon>Pezizomycotina</taxon>
        <taxon>Sordariomycetes</taxon>
        <taxon>Hypocreomycetidae</taxon>
        <taxon>Hypocreales</taxon>
        <taxon>Ophiocordycipitaceae</taxon>
        <taxon>Ophiocordyceps</taxon>
    </lineage>
</organism>
<comment type="caution">
    <text evidence="2">The sequence shown here is derived from an EMBL/GenBank/DDBJ whole genome shotgun (WGS) entry which is preliminary data.</text>
</comment>
<reference evidence="2 3" key="1">
    <citation type="journal article" date="2015" name="BMC Genomics">
        <title>Gene expression during zombie ant biting behavior reflects the complexity underlying fungal parasitic behavioral manipulation.</title>
        <authorList>
            <person name="de Bekker C."/>
            <person name="Ohm R.A."/>
            <person name="Loreto R.G."/>
            <person name="Sebastian A."/>
            <person name="Albert I."/>
            <person name="Merrow M."/>
            <person name="Brachmann A."/>
            <person name="Hughes D.P."/>
        </authorList>
    </citation>
    <scope>NUCLEOTIDE SEQUENCE [LARGE SCALE GENOMIC DNA]</scope>
    <source>
        <strain evidence="2 3">SC16a</strain>
    </source>
</reference>
<feature type="region of interest" description="Disordered" evidence="1">
    <location>
        <begin position="79"/>
        <end position="133"/>
    </location>
</feature>
<name>A0A2A9PGA2_OPHUN</name>
<evidence type="ECO:0000313" key="2">
    <source>
        <dbReference type="EMBL" id="PFH60368.1"/>
    </source>
</evidence>
<gene>
    <name evidence="2" type="ORF">XA68_11070</name>
</gene>
<keyword evidence="3" id="KW-1185">Reference proteome</keyword>
<sequence length="133" mass="14388">MAGQDVLPSPDTTPTAPSRMETNKPTRPLTRQRAKLARTMATMNGVGEDSKTAESLPKDTEGISDDGVAQMMCRCMRPRIIIHTPESRRRERERMMSGGSGPSGRRIKIKINSEASNSGHEASGRPTLAVAGL</sequence>
<protein>
    <submittedName>
        <fullName evidence="2">Uncharacterized protein</fullName>
    </submittedName>
</protein>
<feature type="compositionally biased region" description="Basic and acidic residues" evidence="1">
    <location>
        <begin position="85"/>
        <end position="95"/>
    </location>
</feature>
<accession>A0A2A9PGA2</accession>
<evidence type="ECO:0000256" key="1">
    <source>
        <dbReference type="SAM" id="MobiDB-lite"/>
    </source>
</evidence>
<feature type="region of interest" description="Disordered" evidence="1">
    <location>
        <begin position="1"/>
        <end position="65"/>
    </location>
</feature>
<dbReference type="Proteomes" id="UP000037136">
    <property type="component" value="Unassembled WGS sequence"/>
</dbReference>
<proteinExistence type="predicted"/>
<reference evidence="2 3" key="2">
    <citation type="journal article" date="2017" name="Sci. Rep.">
        <title>Ant-infecting Ophiocordyceps genomes reveal a high diversity of potential behavioral manipulation genes and a possible major role for enterotoxins.</title>
        <authorList>
            <person name="de Bekker C."/>
            <person name="Ohm R.A."/>
            <person name="Evans H.C."/>
            <person name="Brachmann A."/>
            <person name="Hughes D.P."/>
        </authorList>
    </citation>
    <scope>NUCLEOTIDE SEQUENCE [LARGE SCALE GENOMIC DNA]</scope>
    <source>
        <strain evidence="2 3">SC16a</strain>
    </source>
</reference>
<feature type="compositionally biased region" description="Basic and acidic residues" evidence="1">
    <location>
        <begin position="48"/>
        <end position="61"/>
    </location>
</feature>
<dbReference type="EMBL" id="LAZP02000133">
    <property type="protein sequence ID" value="PFH60368.1"/>
    <property type="molecule type" value="Genomic_DNA"/>
</dbReference>
<dbReference type="AlphaFoldDB" id="A0A2A9PGA2"/>